<keyword evidence="2" id="KW-1185">Reference proteome</keyword>
<organism evidence="1 2">
    <name type="scientific">Zobellella denitrificans</name>
    <dbReference type="NCBI Taxonomy" id="347534"/>
    <lineage>
        <taxon>Bacteria</taxon>
        <taxon>Pseudomonadati</taxon>
        <taxon>Pseudomonadota</taxon>
        <taxon>Gammaproteobacteria</taxon>
        <taxon>Aeromonadales</taxon>
        <taxon>Aeromonadaceae</taxon>
        <taxon>Zobellella</taxon>
    </lineage>
</organism>
<reference evidence="2" key="1">
    <citation type="submission" date="2015-09" db="EMBL/GenBank/DDBJ databases">
        <authorList>
            <person name="Shao Z."/>
            <person name="Wang L."/>
        </authorList>
    </citation>
    <scope>NUCLEOTIDE SEQUENCE [LARGE SCALE GENOMIC DNA]</scope>
    <source>
        <strain evidence="2">F13-1</strain>
    </source>
</reference>
<accession>A0A291HNE3</accession>
<dbReference type="KEGG" id="zdf:AN401_07120"/>
<evidence type="ECO:0000313" key="2">
    <source>
        <dbReference type="Proteomes" id="UP000217763"/>
    </source>
</evidence>
<dbReference type="Proteomes" id="UP000217763">
    <property type="component" value="Chromosome"/>
</dbReference>
<gene>
    <name evidence="1" type="ORF">AN401_07120</name>
</gene>
<protein>
    <submittedName>
        <fullName evidence="1">Uncharacterized protein</fullName>
    </submittedName>
</protein>
<dbReference type="RefSeq" id="WP_096778928.1">
    <property type="nucleotide sequence ID" value="NZ_CP012621.1"/>
</dbReference>
<dbReference type="AlphaFoldDB" id="A0A291HNE3"/>
<dbReference type="EMBL" id="CP012621">
    <property type="protein sequence ID" value="ATG73654.1"/>
    <property type="molecule type" value="Genomic_DNA"/>
</dbReference>
<evidence type="ECO:0000313" key="1">
    <source>
        <dbReference type="EMBL" id="ATG73654.1"/>
    </source>
</evidence>
<name>A0A291HNE3_9GAMM</name>
<proteinExistence type="predicted"/>
<sequence length="77" mass="8446">MDVHTRRILAFNYALTWPEVHETAPDTELTAAICELATGIESLIRNGLSLAEAADAVIEHGCVARIEQLVEEIEGEE</sequence>